<proteinExistence type="predicted"/>
<protein>
    <submittedName>
        <fullName evidence="1">Uncharacterized protein</fullName>
    </submittedName>
</protein>
<dbReference type="EMBL" id="MN740006">
    <property type="protein sequence ID" value="QHT83046.1"/>
    <property type="molecule type" value="Genomic_DNA"/>
</dbReference>
<organism evidence="1">
    <name type="scientific">viral metagenome</name>
    <dbReference type="NCBI Taxonomy" id="1070528"/>
    <lineage>
        <taxon>unclassified sequences</taxon>
        <taxon>metagenomes</taxon>
        <taxon>organismal metagenomes</taxon>
    </lineage>
</organism>
<reference evidence="1" key="1">
    <citation type="journal article" date="2020" name="Nature">
        <title>Giant virus diversity and host interactions through global metagenomics.</title>
        <authorList>
            <person name="Schulz F."/>
            <person name="Roux S."/>
            <person name="Paez-Espino D."/>
            <person name="Jungbluth S."/>
            <person name="Walsh D.A."/>
            <person name="Denef V.J."/>
            <person name="McMahon K.D."/>
            <person name="Konstantinidis K.T."/>
            <person name="Eloe-Fadrosh E.A."/>
            <person name="Kyrpides N.C."/>
            <person name="Woyke T."/>
        </authorList>
    </citation>
    <scope>NUCLEOTIDE SEQUENCE</scope>
    <source>
        <strain evidence="1">GVMAG-M-3300023184-167</strain>
    </source>
</reference>
<name>A0A6C0HSC7_9ZZZZ</name>
<sequence length="114" mass="13419">MIANFFKIICLYMVKKTRNRKKYKGGTEKKSKLQIDEEYKNKIFEIENQKYNFILMTIYKILALLVYYKDIVFSKETEKKIEKSVMDSVKNNKSIKMSIEDGLDIGLSDVGRLG</sequence>
<dbReference type="AlphaFoldDB" id="A0A6C0HSC7"/>
<accession>A0A6C0HSC7</accession>
<evidence type="ECO:0000313" key="1">
    <source>
        <dbReference type="EMBL" id="QHT83046.1"/>
    </source>
</evidence>